<dbReference type="EMBL" id="BGZO01000008">
    <property type="protein sequence ID" value="GBR75813.1"/>
    <property type="molecule type" value="Genomic_DNA"/>
</dbReference>
<evidence type="ECO:0000256" key="4">
    <source>
        <dbReference type="ARBA" id="ARBA00035204"/>
    </source>
</evidence>
<evidence type="ECO:0000313" key="8">
    <source>
        <dbReference type="Proteomes" id="UP000275925"/>
    </source>
</evidence>
<feature type="compositionally biased region" description="Basic residues" evidence="6">
    <location>
        <begin position="135"/>
        <end position="146"/>
    </location>
</feature>
<dbReference type="Pfam" id="PF00831">
    <property type="entry name" value="Ribosomal_L29"/>
    <property type="match status" value="1"/>
</dbReference>
<dbReference type="InterPro" id="IPR001854">
    <property type="entry name" value="Ribosomal_uL29"/>
</dbReference>
<evidence type="ECO:0000256" key="1">
    <source>
        <dbReference type="ARBA" id="ARBA00009254"/>
    </source>
</evidence>
<dbReference type="SUPFAM" id="SSF46561">
    <property type="entry name" value="Ribosomal protein L29 (L29p)"/>
    <property type="match status" value="1"/>
</dbReference>
<dbReference type="HAMAP" id="MF_00374">
    <property type="entry name" value="Ribosomal_uL29"/>
    <property type="match status" value="1"/>
</dbReference>
<dbReference type="GO" id="GO:0006412">
    <property type="term" value="P:translation"/>
    <property type="evidence" value="ECO:0007669"/>
    <property type="project" value="UniProtKB-UniRule"/>
</dbReference>
<feature type="region of interest" description="Disordered" evidence="6">
    <location>
        <begin position="59"/>
        <end position="146"/>
    </location>
</feature>
<keyword evidence="2 5" id="KW-0689">Ribosomal protein</keyword>
<dbReference type="NCBIfam" id="TIGR00012">
    <property type="entry name" value="L29"/>
    <property type="match status" value="1"/>
</dbReference>
<dbReference type="CDD" id="cd00427">
    <property type="entry name" value="Ribosomal_L29_HIP"/>
    <property type="match status" value="1"/>
</dbReference>
<dbReference type="GO" id="GO:1990904">
    <property type="term" value="C:ribonucleoprotein complex"/>
    <property type="evidence" value="ECO:0007669"/>
    <property type="project" value="UniProtKB-KW"/>
</dbReference>
<dbReference type="GO" id="GO:0003735">
    <property type="term" value="F:structural constituent of ribosome"/>
    <property type="evidence" value="ECO:0007669"/>
    <property type="project" value="InterPro"/>
</dbReference>
<accession>A0A388TGC8</accession>
<dbReference type="InterPro" id="IPR036049">
    <property type="entry name" value="Ribosomal_uL29_sf"/>
</dbReference>
<comment type="similarity">
    <text evidence="1 5">Belongs to the universal ribosomal protein uL29 family.</text>
</comment>
<evidence type="ECO:0000313" key="7">
    <source>
        <dbReference type="EMBL" id="GBR75813.1"/>
    </source>
</evidence>
<evidence type="ECO:0000256" key="3">
    <source>
        <dbReference type="ARBA" id="ARBA00023274"/>
    </source>
</evidence>
<organism evidence="7 8">
    <name type="scientific">Candidatus Termititenax persephonae</name>
    <dbReference type="NCBI Taxonomy" id="2218525"/>
    <lineage>
        <taxon>Bacteria</taxon>
        <taxon>Bacillati</taxon>
        <taxon>Candidatus Margulisiibacteriota</taxon>
        <taxon>Candidatus Termititenacia</taxon>
        <taxon>Candidatus Termititenacales</taxon>
        <taxon>Candidatus Termititenacaceae</taxon>
        <taxon>Candidatus Termititenax</taxon>
    </lineage>
</organism>
<evidence type="ECO:0000256" key="2">
    <source>
        <dbReference type="ARBA" id="ARBA00022980"/>
    </source>
</evidence>
<proteinExistence type="inferred from homology"/>
<gene>
    <name evidence="5 7" type="primary">rpmC</name>
    <name evidence="7" type="ORF">NO2_0445</name>
</gene>
<sequence>MLTLEEIRKMDRAALEQKVAELKKEYFEKKQKLLRGEHKNIAEFRQIRRTIARLLTVAQTLPPVVRERKIETGGEKKPEEPENKKDKKEIKKVKPATQKEPRHEAKAVKEKADKEPKKETKKETEKAEKKPAKPAVKKTAKKEKRK</sequence>
<protein>
    <recommendedName>
        <fullName evidence="4 5">Large ribosomal subunit protein uL29</fullName>
    </recommendedName>
</protein>
<dbReference type="GO" id="GO:0005840">
    <property type="term" value="C:ribosome"/>
    <property type="evidence" value="ECO:0007669"/>
    <property type="project" value="UniProtKB-KW"/>
</dbReference>
<dbReference type="Proteomes" id="UP000275925">
    <property type="component" value="Unassembled WGS sequence"/>
</dbReference>
<dbReference type="AlphaFoldDB" id="A0A388TGC8"/>
<evidence type="ECO:0000256" key="5">
    <source>
        <dbReference type="HAMAP-Rule" id="MF_00374"/>
    </source>
</evidence>
<name>A0A388TGC8_9BACT</name>
<dbReference type="Gene3D" id="1.10.287.310">
    <property type="match status" value="1"/>
</dbReference>
<keyword evidence="3 5" id="KW-0687">Ribonucleoprotein</keyword>
<comment type="caution">
    <text evidence="7">The sequence shown here is derived from an EMBL/GenBank/DDBJ whole genome shotgun (WGS) entry which is preliminary data.</text>
</comment>
<reference evidence="7 8" key="1">
    <citation type="journal article" date="2019" name="ISME J.">
        <title>Genome analyses of uncultured TG2/ZB3 bacteria in 'Margulisbacteria' specifically attached to ectosymbiotic spirochetes of protists in the termite gut.</title>
        <authorList>
            <person name="Utami Y.D."/>
            <person name="Kuwahara H."/>
            <person name="Igai K."/>
            <person name="Murakami T."/>
            <person name="Sugaya K."/>
            <person name="Morikawa T."/>
            <person name="Nagura Y."/>
            <person name="Yuki M."/>
            <person name="Deevong P."/>
            <person name="Inoue T."/>
            <person name="Kihara K."/>
            <person name="Lo N."/>
            <person name="Yamada A."/>
            <person name="Ohkuma M."/>
            <person name="Hongoh Y."/>
        </authorList>
    </citation>
    <scope>NUCLEOTIDE SEQUENCE [LARGE SCALE GENOMIC DNA]</scope>
    <source>
        <strain evidence="7">NkOx7-02</strain>
    </source>
</reference>
<keyword evidence="8" id="KW-1185">Reference proteome</keyword>
<evidence type="ECO:0000256" key="6">
    <source>
        <dbReference type="SAM" id="MobiDB-lite"/>
    </source>
</evidence>
<feature type="compositionally biased region" description="Basic and acidic residues" evidence="6">
    <location>
        <begin position="97"/>
        <end position="131"/>
    </location>
</feature>
<feature type="compositionally biased region" description="Basic and acidic residues" evidence="6">
    <location>
        <begin position="65"/>
        <end position="89"/>
    </location>
</feature>